<dbReference type="GO" id="GO:0006950">
    <property type="term" value="P:response to stress"/>
    <property type="evidence" value="ECO:0007669"/>
    <property type="project" value="UniProtKB-ARBA"/>
</dbReference>
<dbReference type="SMART" id="SM00731">
    <property type="entry name" value="SprT"/>
    <property type="match status" value="1"/>
</dbReference>
<dbReference type="Pfam" id="PF10263">
    <property type="entry name" value="SprT-like"/>
    <property type="match status" value="1"/>
</dbReference>
<dbReference type="AlphaFoldDB" id="A0A855X3C3"/>
<dbReference type="InterPro" id="IPR006640">
    <property type="entry name" value="SprT-like_domain"/>
</dbReference>
<accession>A0A855X3C3</accession>
<dbReference type="EMBL" id="PQAP01000211">
    <property type="protein sequence ID" value="PWB68196.1"/>
    <property type="molecule type" value="Genomic_DNA"/>
</dbReference>
<name>A0A855X3C3_9BACT</name>
<organism evidence="2 3">
    <name type="scientific">candidate division GN15 bacterium</name>
    <dbReference type="NCBI Taxonomy" id="2072418"/>
    <lineage>
        <taxon>Bacteria</taxon>
        <taxon>candidate division GN15</taxon>
    </lineage>
</organism>
<protein>
    <recommendedName>
        <fullName evidence="1">SprT-like domain-containing protein</fullName>
    </recommendedName>
</protein>
<evidence type="ECO:0000259" key="1">
    <source>
        <dbReference type="SMART" id="SM00731"/>
    </source>
</evidence>
<reference evidence="2 3" key="1">
    <citation type="journal article" date="2018" name="ISME J.">
        <title>A methanotrophic archaeon couples anaerobic oxidation of methane to Fe(III) reduction.</title>
        <authorList>
            <person name="Cai C."/>
            <person name="Leu A.O."/>
            <person name="Xie G.J."/>
            <person name="Guo J."/>
            <person name="Feng Y."/>
            <person name="Zhao J.X."/>
            <person name="Tyson G.W."/>
            <person name="Yuan Z."/>
            <person name="Hu S."/>
        </authorList>
    </citation>
    <scope>NUCLEOTIDE SEQUENCE [LARGE SCALE GENOMIC DNA]</scope>
    <source>
        <strain evidence="2">FeB_12</strain>
    </source>
</reference>
<dbReference type="Proteomes" id="UP000250918">
    <property type="component" value="Unassembled WGS sequence"/>
</dbReference>
<feature type="domain" description="SprT-like" evidence="1">
    <location>
        <begin position="64"/>
        <end position="205"/>
    </location>
</feature>
<evidence type="ECO:0000313" key="3">
    <source>
        <dbReference type="Proteomes" id="UP000250918"/>
    </source>
</evidence>
<proteinExistence type="predicted"/>
<comment type="caution">
    <text evidence="2">The sequence shown here is derived from an EMBL/GenBank/DDBJ whole genome shotgun (WGS) entry which is preliminary data.</text>
</comment>
<gene>
    <name evidence="2" type="ORF">C3F09_12090</name>
</gene>
<evidence type="ECO:0000313" key="2">
    <source>
        <dbReference type="EMBL" id="PWB68196.1"/>
    </source>
</evidence>
<sequence length="217" mass="24491">MSLSTLRARLKALAVLNYDLFRHPDMAPPAPATLYTRIAVDAATVLDRVPPVAEPDQRVVLPSESELYRLYDEYNWLYFGGKLPAARIEYSTRMTSAGSFSKGEKLIRIGRRYHELFPEEVADTLKHEMLHFLHPTHGAAFKKDAARIGATVRAKAHPSLCRPPRYVYACPGCGKLYPRQKRLRMASCGECSRSGFDRRFKLRLVRPGVFKDANGPA</sequence>